<evidence type="ECO:0000256" key="1">
    <source>
        <dbReference type="SAM" id="Phobius"/>
    </source>
</evidence>
<dbReference type="Proteomes" id="UP000782554">
    <property type="component" value="Unassembled WGS sequence"/>
</dbReference>
<feature type="transmembrane region" description="Helical" evidence="1">
    <location>
        <begin position="6"/>
        <end position="28"/>
    </location>
</feature>
<reference evidence="2 3" key="1">
    <citation type="submission" date="2021-08" db="EMBL/GenBank/DDBJ databases">
        <title>Comparative Genomics Analysis of the Genus Qipengyuania Reveals Extensive Genetic Diversity and Metabolic Versatility, Including the Description of Fifteen Novel Species.</title>
        <authorList>
            <person name="Liu Y."/>
        </authorList>
    </citation>
    <scope>NUCLEOTIDE SEQUENCE [LARGE SCALE GENOMIC DNA]</scope>
    <source>
        <strain evidence="2 3">YG27</strain>
    </source>
</reference>
<gene>
    <name evidence="2" type="ORF">K3181_13500</name>
</gene>
<keyword evidence="3" id="KW-1185">Reference proteome</keyword>
<feature type="transmembrane region" description="Helical" evidence="1">
    <location>
        <begin position="49"/>
        <end position="74"/>
    </location>
</feature>
<keyword evidence="1" id="KW-1133">Transmembrane helix</keyword>
<comment type="caution">
    <text evidence="2">The sequence shown here is derived from an EMBL/GenBank/DDBJ whole genome shotgun (WGS) entry which is preliminary data.</text>
</comment>
<keyword evidence="1" id="KW-0472">Membrane</keyword>
<keyword evidence="1" id="KW-0812">Transmembrane</keyword>
<protein>
    <submittedName>
        <fullName evidence="2">Uncharacterized protein</fullName>
    </submittedName>
</protein>
<evidence type="ECO:0000313" key="2">
    <source>
        <dbReference type="EMBL" id="MBX7502457.1"/>
    </source>
</evidence>
<dbReference type="RefSeq" id="WP_221603648.1">
    <property type="nucleotide sequence ID" value="NZ_JAIGNU010000003.1"/>
</dbReference>
<dbReference type="EMBL" id="JAIGNU010000003">
    <property type="protein sequence ID" value="MBX7502457.1"/>
    <property type="molecule type" value="Genomic_DNA"/>
</dbReference>
<accession>A0ABS7JXS3</accession>
<proteinExistence type="predicted"/>
<sequence length="79" mass="9330">MSEWQLWAFRAFIVALIALWGRTAWRGFARDEFRVIGRFGWHQSERYSFSWWTGTALNIVYLACLFFVLILSLIPGRLG</sequence>
<evidence type="ECO:0000313" key="3">
    <source>
        <dbReference type="Proteomes" id="UP000782554"/>
    </source>
</evidence>
<organism evidence="2 3">
    <name type="scientific">Qipengyuania mesophila</name>
    <dbReference type="NCBI Taxonomy" id="2867246"/>
    <lineage>
        <taxon>Bacteria</taxon>
        <taxon>Pseudomonadati</taxon>
        <taxon>Pseudomonadota</taxon>
        <taxon>Alphaproteobacteria</taxon>
        <taxon>Sphingomonadales</taxon>
        <taxon>Erythrobacteraceae</taxon>
        <taxon>Qipengyuania</taxon>
    </lineage>
</organism>
<name>A0ABS7JXS3_9SPHN</name>